<reference evidence="3" key="1">
    <citation type="journal article" date="2019" name="Int. J. Syst. Evol. Microbiol.">
        <title>The Global Catalogue of Microorganisms (GCM) 10K type strain sequencing project: providing services to taxonomists for standard genome sequencing and annotation.</title>
        <authorList>
            <consortium name="The Broad Institute Genomics Platform"/>
            <consortium name="The Broad Institute Genome Sequencing Center for Infectious Disease"/>
            <person name="Wu L."/>
            <person name="Ma J."/>
        </authorList>
    </citation>
    <scope>NUCLEOTIDE SEQUENCE [LARGE SCALE GENOMIC DNA]</scope>
    <source>
        <strain evidence="3">JCM 4816</strain>
    </source>
</reference>
<sequence length="61" mass="6287">MRAPWAGAGSRRSAGRRPAPAAARRPPARVPRRTGRGPGLPGHPTVHTGITAVPRGFSLSA</sequence>
<evidence type="ECO:0000313" key="2">
    <source>
        <dbReference type="EMBL" id="GAA3496758.1"/>
    </source>
</evidence>
<comment type="caution">
    <text evidence="2">The sequence shown here is derived from an EMBL/GenBank/DDBJ whole genome shotgun (WGS) entry which is preliminary data.</text>
</comment>
<evidence type="ECO:0000256" key="1">
    <source>
        <dbReference type="SAM" id="MobiDB-lite"/>
    </source>
</evidence>
<feature type="compositionally biased region" description="Basic residues" evidence="1">
    <location>
        <begin position="26"/>
        <end position="35"/>
    </location>
</feature>
<evidence type="ECO:0000313" key="3">
    <source>
        <dbReference type="Proteomes" id="UP001501455"/>
    </source>
</evidence>
<dbReference type="EMBL" id="BAAAXF010000025">
    <property type="protein sequence ID" value="GAA3496758.1"/>
    <property type="molecule type" value="Genomic_DNA"/>
</dbReference>
<accession>A0ABP6TNA5</accession>
<name>A0ABP6TNA5_9ACTN</name>
<feature type="compositionally biased region" description="Low complexity" evidence="1">
    <location>
        <begin position="1"/>
        <end position="25"/>
    </location>
</feature>
<feature type="region of interest" description="Disordered" evidence="1">
    <location>
        <begin position="1"/>
        <end position="61"/>
    </location>
</feature>
<dbReference type="Proteomes" id="UP001501455">
    <property type="component" value="Unassembled WGS sequence"/>
</dbReference>
<organism evidence="2 3">
    <name type="scientific">Streptomyces prasinosporus</name>
    <dbReference type="NCBI Taxonomy" id="68256"/>
    <lineage>
        <taxon>Bacteria</taxon>
        <taxon>Bacillati</taxon>
        <taxon>Actinomycetota</taxon>
        <taxon>Actinomycetes</taxon>
        <taxon>Kitasatosporales</taxon>
        <taxon>Streptomycetaceae</taxon>
        <taxon>Streptomyces</taxon>
        <taxon>Streptomyces albogriseolus group</taxon>
    </lineage>
</organism>
<keyword evidence="3" id="KW-1185">Reference proteome</keyword>
<proteinExistence type="predicted"/>
<protein>
    <submittedName>
        <fullName evidence="2">Uncharacterized protein</fullName>
    </submittedName>
</protein>
<gene>
    <name evidence="2" type="ORF">GCM10019016_038590</name>
</gene>